<evidence type="ECO:0000256" key="1">
    <source>
        <dbReference type="SAM" id="SignalP"/>
    </source>
</evidence>
<dbReference type="PROSITE" id="PS51257">
    <property type="entry name" value="PROKAR_LIPOPROTEIN"/>
    <property type="match status" value="1"/>
</dbReference>
<evidence type="ECO:0000313" key="2">
    <source>
        <dbReference type="EMBL" id="SAI71552.1"/>
    </source>
</evidence>
<evidence type="ECO:0000313" key="3">
    <source>
        <dbReference type="Proteomes" id="UP000076825"/>
    </source>
</evidence>
<dbReference type="AlphaFoldDB" id="A0A157SMC2"/>
<protein>
    <submittedName>
        <fullName evidence="2">Lipoprotein</fullName>
    </submittedName>
</protein>
<proteinExistence type="predicted"/>
<sequence>MRSLSLAAAVLTTAALLAGCASKVASSDQYSGFLNAYGRLEHTRTASGHEVLRWIDPTYKESNYRGIFLAPVVYHPEPKPTPRLSAQSLDRIKAYADERIRAAIGQRLPLVERPFGQGLLNAEIAITAVSAENEGMAFYEFLPIGAVIAGSMAASGYRSQHSVLLMEVRVRDQDTGEVVIEAVRKGFGKSVSNDSKPITLEEIQSAVDDIVADIAGFPRQG</sequence>
<dbReference type="OrthoDB" id="5565234at2"/>
<gene>
    <name evidence="2" type="ORF">SAMEA3906487_02820</name>
</gene>
<organism evidence="2 3">
    <name type="scientific">Bordetella trematum</name>
    <dbReference type="NCBI Taxonomy" id="123899"/>
    <lineage>
        <taxon>Bacteria</taxon>
        <taxon>Pseudomonadati</taxon>
        <taxon>Pseudomonadota</taxon>
        <taxon>Betaproteobacteria</taxon>
        <taxon>Burkholderiales</taxon>
        <taxon>Alcaligenaceae</taxon>
        <taxon>Bordetella</taxon>
    </lineage>
</organism>
<name>A0A157SMC2_9BORD</name>
<dbReference type="KEGG" id="btrm:SAMEA390648702820"/>
<feature type="chain" id="PRO_5009816842" evidence="1">
    <location>
        <begin position="19"/>
        <end position="221"/>
    </location>
</feature>
<dbReference type="Proteomes" id="UP000076825">
    <property type="component" value="Chromosome 1"/>
</dbReference>
<dbReference type="eggNOG" id="ENOG502Z8IX">
    <property type="taxonomic scope" value="Bacteria"/>
</dbReference>
<feature type="signal peptide" evidence="1">
    <location>
        <begin position="1"/>
        <end position="18"/>
    </location>
</feature>
<keyword evidence="2" id="KW-0449">Lipoprotein</keyword>
<dbReference type="RefSeq" id="WP_025517432.1">
    <property type="nucleotide sequence ID" value="NZ_CP016340.1"/>
</dbReference>
<accession>A0A157SMC2</accession>
<reference evidence="2 3" key="1">
    <citation type="submission" date="2016-04" db="EMBL/GenBank/DDBJ databases">
        <authorList>
            <consortium name="Pathogen Informatics"/>
        </authorList>
    </citation>
    <scope>NUCLEOTIDE SEQUENCE [LARGE SCALE GENOMIC DNA]</scope>
    <source>
        <strain evidence="2 3">H044680328</strain>
    </source>
</reference>
<dbReference type="Pfam" id="PF11769">
    <property type="entry name" value="DUF3313"/>
    <property type="match status" value="1"/>
</dbReference>
<keyword evidence="3" id="KW-1185">Reference proteome</keyword>
<dbReference type="PATRIC" id="fig|123899.6.peg.2808"/>
<dbReference type="GeneID" id="56589926"/>
<keyword evidence="1" id="KW-0732">Signal</keyword>
<dbReference type="InterPro" id="IPR021747">
    <property type="entry name" value="DUF3313"/>
</dbReference>
<dbReference type="STRING" id="123899.SAMEA3906487_02820"/>
<dbReference type="EMBL" id="LT546645">
    <property type="protein sequence ID" value="SAI71552.1"/>
    <property type="molecule type" value="Genomic_DNA"/>
</dbReference>